<dbReference type="Pfam" id="PF13279">
    <property type="entry name" value="4HBT_2"/>
    <property type="match status" value="1"/>
</dbReference>
<sequence length="163" mass="17861">MSNLPTVFWSGPVQSEWTDYNGHLRDAFYLLIISFAGDELMVQIGLGPEGREQLGHSMFTLESHVQYLREVKVDQVVEVRGQIIAYDAKRLHLNFSLHLQGEQPPLATAEQLWLNVDMSGPKATPLAPTVASAVALMAKADQALETQGSIGRRIGLPAPKPSA</sequence>
<organism evidence="1">
    <name type="scientific">Pseudomonas marincola</name>
    <dbReference type="NCBI Taxonomy" id="437900"/>
    <lineage>
        <taxon>Bacteria</taxon>
        <taxon>Pseudomonadati</taxon>
        <taxon>Pseudomonadota</taxon>
        <taxon>Gammaproteobacteria</taxon>
        <taxon>Pseudomonadales</taxon>
        <taxon>Pseudomonadaceae</taxon>
        <taxon>Pseudomonas</taxon>
    </lineage>
</organism>
<reference evidence="1" key="1">
    <citation type="submission" date="2019-02" db="EMBL/GenBank/DDBJ databases">
        <authorList>
            <consortium name="Genoscope - CEA"/>
            <person name="William W."/>
        </authorList>
    </citation>
    <scope>NUCLEOTIDE SEQUENCE [LARGE SCALE GENOMIC DNA]</scope>
    <source>
        <strain evidence="1">YSy11</strain>
    </source>
</reference>
<evidence type="ECO:0008006" key="2">
    <source>
        <dbReference type="Google" id="ProtNLM"/>
    </source>
</evidence>
<dbReference type="RefSeq" id="WP_150547654.1">
    <property type="nucleotide sequence ID" value="NZ_LR215729.2"/>
</dbReference>
<dbReference type="InterPro" id="IPR029069">
    <property type="entry name" value="HotDog_dom_sf"/>
</dbReference>
<dbReference type="AlphaFoldDB" id="A0A653DZU4"/>
<name>A0A653DZU4_9PSED</name>
<proteinExistence type="predicted"/>
<dbReference type="EMBL" id="LR215729">
    <property type="protein sequence ID" value="VEV95906.1"/>
    <property type="molecule type" value="Genomic_DNA"/>
</dbReference>
<protein>
    <recommendedName>
        <fullName evidence="2">Acyl-CoA thioester hydrolase</fullName>
    </recommendedName>
</protein>
<dbReference type="CDD" id="cd00586">
    <property type="entry name" value="4HBT"/>
    <property type="match status" value="1"/>
</dbReference>
<dbReference type="SUPFAM" id="SSF54637">
    <property type="entry name" value="Thioesterase/thiol ester dehydrase-isomerase"/>
    <property type="match status" value="1"/>
</dbReference>
<dbReference type="Gene3D" id="3.10.129.10">
    <property type="entry name" value="Hotdog Thioesterase"/>
    <property type="match status" value="1"/>
</dbReference>
<accession>A0A653DZU4</accession>
<evidence type="ECO:0000313" key="1">
    <source>
        <dbReference type="EMBL" id="VEV95906.1"/>
    </source>
</evidence>
<gene>
    <name evidence="1" type="ORF">PMYSY11_0859</name>
</gene>